<keyword evidence="1" id="KW-0805">Transcription regulation</keyword>
<dbReference type="PANTHER" id="PTHR36511:SF4">
    <property type="entry name" value="ANTITOXIN MQSA"/>
    <property type="match status" value="1"/>
</dbReference>
<reference evidence="5" key="1">
    <citation type="journal article" date="2023" name="Front. Microbiol.">
        <title>Phylogeography and host specificity of Pasteurellaceae pathogenic to sea-farmed fish in the north-east Atlantic.</title>
        <authorList>
            <person name="Gulla S."/>
            <person name="Colquhoun D.J."/>
            <person name="Olsen A.B."/>
            <person name="Spilsberg B."/>
            <person name="Lagesen K."/>
            <person name="Aakesson C.P."/>
            <person name="Strom S."/>
            <person name="Manji F."/>
            <person name="Birkbeck T.H."/>
            <person name="Nilsen H.K."/>
        </authorList>
    </citation>
    <scope>NUCLEOTIDE SEQUENCE</scope>
    <source>
        <strain evidence="5">TW16_20</strain>
    </source>
</reference>
<dbReference type="Pfam" id="PF01381">
    <property type="entry name" value="HTH_3"/>
    <property type="match status" value="1"/>
</dbReference>
<evidence type="ECO:0000313" key="5">
    <source>
        <dbReference type="EMBL" id="MDP8173833.1"/>
    </source>
</evidence>
<evidence type="ECO:0000256" key="3">
    <source>
        <dbReference type="ARBA" id="ARBA00023163"/>
    </source>
</evidence>
<dbReference type="EMBL" id="JASAYQ010000034">
    <property type="protein sequence ID" value="MDP8173833.1"/>
    <property type="molecule type" value="Genomic_DNA"/>
</dbReference>
<dbReference type="PANTHER" id="PTHR36511">
    <property type="entry name" value="MERR FAMILY BACTERIAL REGULATORY PROTEIN"/>
    <property type="match status" value="1"/>
</dbReference>
<dbReference type="PROSITE" id="PS50943">
    <property type="entry name" value="HTH_CROC1"/>
    <property type="match status" value="1"/>
</dbReference>
<name>A0AAJ6NBM2_9PAST</name>
<evidence type="ECO:0000313" key="6">
    <source>
        <dbReference type="Proteomes" id="UP001236239"/>
    </source>
</evidence>
<evidence type="ECO:0000259" key="4">
    <source>
        <dbReference type="PROSITE" id="PS50943"/>
    </source>
</evidence>
<feature type="domain" description="HTH cro/C1-type" evidence="4">
    <location>
        <begin position="48"/>
        <end position="100"/>
    </location>
</feature>
<dbReference type="GO" id="GO:0003677">
    <property type="term" value="F:DNA binding"/>
    <property type="evidence" value="ECO:0007669"/>
    <property type="project" value="UniProtKB-KW"/>
</dbReference>
<gene>
    <name evidence="5" type="ORF">QJU93_10735</name>
</gene>
<dbReference type="AlphaFoldDB" id="A0AAJ6NBM2"/>
<dbReference type="InterPro" id="IPR052359">
    <property type="entry name" value="HTH-type_reg/antitoxin"/>
</dbReference>
<dbReference type="SMART" id="SM00530">
    <property type="entry name" value="HTH_XRE"/>
    <property type="match status" value="1"/>
</dbReference>
<dbReference type="CDD" id="cd00093">
    <property type="entry name" value="HTH_XRE"/>
    <property type="match status" value="1"/>
</dbReference>
<proteinExistence type="predicted"/>
<comment type="caution">
    <text evidence="5">The sequence shown here is derived from an EMBL/GenBank/DDBJ whole genome shotgun (WGS) entry which is preliminary data.</text>
</comment>
<keyword evidence="3" id="KW-0804">Transcription</keyword>
<evidence type="ECO:0000256" key="1">
    <source>
        <dbReference type="ARBA" id="ARBA00023015"/>
    </source>
</evidence>
<dbReference type="Proteomes" id="UP001236239">
    <property type="component" value="Unassembled WGS sequence"/>
</dbReference>
<dbReference type="Gene3D" id="1.10.260.40">
    <property type="entry name" value="lambda repressor-like DNA-binding domains"/>
    <property type="match status" value="1"/>
</dbReference>
<protein>
    <submittedName>
        <fullName evidence="5">Helix-turn-helix domain-containing protein</fullName>
    </submittedName>
</protein>
<dbReference type="RefSeq" id="WP_306375327.1">
    <property type="nucleotide sequence ID" value="NZ_JASAYL010000028.1"/>
</dbReference>
<dbReference type="SUPFAM" id="SSF47413">
    <property type="entry name" value="lambda repressor-like DNA-binding domains"/>
    <property type="match status" value="1"/>
</dbReference>
<keyword evidence="2" id="KW-0238">DNA-binding</keyword>
<dbReference type="InterPro" id="IPR001387">
    <property type="entry name" value="Cro/C1-type_HTH"/>
</dbReference>
<accession>A0AAJ6NBM2</accession>
<organism evidence="5 6">
    <name type="scientific">Phocoenobacter skyensis</name>
    <dbReference type="NCBI Taxonomy" id="97481"/>
    <lineage>
        <taxon>Bacteria</taxon>
        <taxon>Pseudomonadati</taxon>
        <taxon>Pseudomonadota</taxon>
        <taxon>Gammaproteobacteria</taxon>
        <taxon>Pasteurellales</taxon>
        <taxon>Pasteurellaceae</taxon>
        <taxon>Phocoenobacter</taxon>
    </lineage>
</organism>
<sequence length="103" mass="11467">MVDIDNIDIKTHEFTGQELGELLLQSVKQMKNNEVAKEHTVTVNNAVEARQKVGLSQREFAKIMGVSVRTLQAWEQGKRQPSGSAITLLKIATQKPQVLLSIL</sequence>
<dbReference type="InterPro" id="IPR010982">
    <property type="entry name" value="Lambda_DNA-bd_dom_sf"/>
</dbReference>
<evidence type="ECO:0000256" key="2">
    <source>
        <dbReference type="ARBA" id="ARBA00023125"/>
    </source>
</evidence>